<evidence type="ECO:0000313" key="3">
    <source>
        <dbReference type="EMBL" id="GGR24065.1"/>
    </source>
</evidence>
<keyword evidence="2" id="KW-0812">Transmembrane</keyword>
<feature type="transmembrane region" description="Helical" evidence="2">
    <location>
        <begin position="64"/>
        <end position="81"/>
    </location>
</feature>
<dbReference type="AlphaFoldDB" id="A0AAV4KMJ0"/>
<dbReference type="Pfam" id="PF11239">
    <property type="entry name" value="DUF3040"/>
    <property type="match status" value="1"/>
</dbReference>
<evidence type="ECO:0000313" key="5">
    <source>
        <dbReference type="Proteomes" id="UP000326029"/>
    </source>
</evidence>
<dbReference type="EMBL" id="CP023693">
    <property type="protein sequence ID" value="QEV31401.1"/>
    <property type="molecule type" value="Genomic_DNA"/>
</dbReference>
<keyword evidence="5" id="KW-1185">Reference proteome</keyword>
<reference evidence="3" key="3">
    <citation type="submission" date="2023-08" db="EMBL/GenBank/DDBJ databases">
        <authorList>
            <person name="Sun Q."/>
            <person name="Ohkuma M."/>
        </authorList>
    </citation>
    <scope>NUCLEOTIDE SEQUENCE</scope>
    <source>
        <strain evidence="3">JCM 4205</strain>
    </source>
</reference>
<dbReference type="RefSeq" id="WP_152369610.1">
    <property type="nucleotide sequence ID" value="NZ_BMSJ01000004.1"/>
</dbReference>
<keyword evidence="2" id="KW-1133">Transmembrane helix</keyword>
<dbReference type="Proteomes" id="UP000326029">
    <property type="component" value="Chromosome"/>
</dbReference>
<evidence type="ECO:0000313" key="4">
    <source>
        <dbReference type="EMBL" id="QEV31401.1"/>
    </source>
</evidence>
<organism evidence="3 6">
    <name type="scientific">Streptomyces cinereoruber</name>
    <dbReference type="NCBI Taxonomy" id="67260"/>
    <lineage>
        <taxon>Bacteria</taxon>
        <taxon>Bacillati</taxon>
        <taxon>Actinomycetota</taxon>
        <taxon>Actinomycetes</taxon>
        <taxon>Kitasatosporales</taxon>
        <taxon>Streptomycetaceae</taxon>
        <taxon>Streptomyces</taxon>
    </lineage>
</organism>
<accession>A0AAV4KMJ0</accession>
<dbReference type="Proteomes" id="UP000642014">
    <property type="component" value="Unassembled WGS sequence"/>
</dbReference>
<feature type="region of interest" description="Disordered" evidence="1">
    <location>
        <begin position="18"/>
        <end position="39"/>
    </location>
</feature>
<feature type="transmembrane region" description="Helical" evidence="2">
    <location>
        <begin position="41"/>
        <end position="58"/>
    </location>
</feature>
<evidence type="ECO:0000256" key="2">
    <source>
        <dbReference type="SAM" id="Phobius"/>
    </source>
</evidence>
<reference evidence="4 5" key="2">
    <citation type="submission" date="2017-09" db="EMBL/GenBank/DDBJ databases">
        <authorList>
            <person name="Lee N."/>
            <person name="Cho B.-K."/>
        </authorList>
    </citation>
    <scope>NUCLEOTIDE SEQUENCE [LARGE SCALE GENOMIC DNA]</scope>
    <source>
        <strain evidence="4 5">ATCC 19740</strain>
    </source>
</reference>
<name>A0AAV4KMJ0_9ACTN</name>
<sequence>MGDSDEERIADLEAVLRRDDPRFARGPGEGRPRRPREYRRGRAWPAMTLALAAVVVGGLVPNGLLLAAGLVMAALAVNLFDSREQRIRRRRHRHRRGRGPGGPR</sequence>
<dbReference type="GeneID" id="95452892"/>
<keyword evidence="2" id="KW-0472">Membrane</keyword>
<protein>
    <submittedName>
        <fullName evidence="4">DUF3040 domain-containing protein</fullName>
    </submittedName>
</protein>
<proteinExistence type="predicted"/>
<dbReference type="InterPro" id="IPR021401">
    <property type="entry name" value="DUF3040"/>
</dbReference>
<dbReference type="EMBL" id="BMSJ01000004">
    <property type="protein sequence ID" value="GGR24065.1"/>
    <property type="molecule type" value="Genomic_DNA"/>
</dbReference>
<reference evidence="3 6" key="1">
    <citation type="journal article" date="2014" name="Int. J. Syst. Evol. Microbiol.">
        <title>Complete genome sequence of Corynebacterium casei LMG S-19264T (=DSM 44701T), isolated from a smear-ripened cheese.</title>
        <authorList>
            <consortium name="US DOE Joint Genome Institute (JGI-PGF)"/>
            <person name="Walter F."/>
            <person name="Albersmeier A."/>
            <person name="Kalinowski J."/>
            <person name="Ruckert C."/>
        </authorList>
    </citation>
    <scope>NUCLEOTIDE SEQUENCE [LARGE SCALE GENOMIC DNA]</scope>
    <source>
        <strain evidence="3 6">JCM 4205</strain>
    </source>
</reference>
<feature type="compositionally biased region" description="Basic and acidic residues" evidence="1">
    <location>
        <begin position="18"/>
        <end position="32"/>
    </location>
</feature>
<gene>
    <name evidence="4" type="ORF">CP977_03815</name>
    <name evidence="3" type="ORF">GCM10010497_27870</name>
</gene>
<evidence type="ECO:0000256" key="1">
    <source>
        <dbReference type="SAM" id="MobiDB-lite"/>
    </source>
</evidence>
<evidence type="ECO:0000313" key="6">
    <source>
        <dbReference type="Proteomes" id="UP000642014"/>
    </source>
</evidence>